<sequence>MTCAVLASVGLGIAPATAAPAAPEERAVEPEPSTVVKHDYALNYSMLEMAMEPHVVDDDVVSKILGATPGPVHRRVDGVWFSSPTAPAEADRLPPP</sequence>
<feature type="signal peptide" evidence="2">
    <location>
        <begin position="1"/>
        <end position="18"/>
    </location>
</feature>
<dbReference type="AlphaFoldDB" id="A0A095Y281"/>
<feature type="non-terminal residue" evidence="3">
    <location>
        <position position="96"/>
    </location>
</feature>
<evidence type="ECO:0000256" key="1">
    <source>
        <dbReference type="SAM" id="MobiDB-lite"/>
    </source>
</evidence>
<feature type="chain" id="PRO_5038682349" evidence="2">
    <location>
        <begin position="19"/>
        <end position="96"/>
    </location>
</feature>
<accession>A0A095Y281</accession>
<organism evidence="3 4">
    <name type="scientific">Corynebacterium freneyi DNF00450</name>
    <dbReference type="NCBI Taxonomy" id="1287475"/>
    <lineage>
        <taxon>Bacteria</taxon>
        <taxon>Bacillati</taxon>
        <taxon>Actinomycetota</taxon>
        <taxon>Actinomycetes</taxon>
        <taxon>Mycobacteriales</taxon>
        <taxon>Corynebacteriaceae</taxon>
        <taxon>Corynebacterium</taxon>
    </lineage>
</organism>
<keyword evidence="2" id="KW-0732">Signal</keyword>
<name>A0A095Y281_9CORY</name>
<feature type="region of interest" description="Disordered" evidence="1">
    <location>
        <begin position="76"/>
        <end position="96"/>
    </location>
</feature>
<reference evidence="3 4" key="1">
    <citation type="submission" date="2014-07" db="EMBL/GenBank/DDBJ databases">
        <authorList>
            <person name="McCorrison J."/>
            <person name="Sanka R."/>
            <person name="Torralba M."/>
            <person name="Gillis M."/>
            <person name="Haft D.H."/>
            <person name="Methe B."/>
            <person name="Sutton G."/>
            <person name="Nelson K.E."/>
        </authorList>
    </citation>
    <scope>NUCLEOTIDE SEQUENCE [LARGE SCALE GENOMIC DNA]</scope>
    <source>
        <strain evidence="3 4">DNF00450</strain>
    </source>
</reference>
<protein>
    <submittedName>
        <fullName evidence="3">Uncharacterized protein</fullName>
    </submittedName>
</protein>
<proteinExistence type="predicted"/>
<evidence type="ECO:0000256" key="2">
    <source>
        <dbReference type="SAM" id="SignalP"/>
    </source>
</evidence>
<dbReference type="Proteomes" id="UP000029548">
    <property type="component" value="Unassembled WGS sequence"/>
</dbReference>
<dbReference type="EMBL" id="JRNE01000056">
    <property type="protein sequence ID" value="KGF16343.1"/>
    <property type="molecule type" value="Genomic_DNA"/>
</dbReference>
<evidence type="ECO:0000313" key="3">
    <source>
        <dbReference type="EMBL" id="KGF16343.1"/>
    </source>
</evidence>
<gene>
    <name evidence="3" type="ORF">HMPREF1650_07980</name>
</gene>
<comment type="caution">
    <text evidence="3">The sequence shown here is derived from an EMBL/GenBank/DDBJ whole genome shotgun (WGS) entry which is preliminary data.</text>
</comment>
<evidence type="ECO:0000313" key="4">
    <source>
        <dbReference type="Proteomes" id="UP000029548"/>
    </source>
</evidence>